<feature type="transmembrane region" description="Helical" evidence="2">
    <location>
        <begin position="49"/>
        <end position="68"/>
    </location>
</feature>
<dbReference type="GO" id="GO:0006508">
    <property type="term" value="P:proteolysis"/>
    <property type="evidence" value="ECO:0007669"/>
    <property type="project" value="UniProtKB-KW"/>
</dbReference>
<dbReference type="GO" id="GO:0004175">
    <property type="term" value="F:endopeptidase activity"/>
    <property type="evidence" value="ECO:0007669"/>
    <property type="project" value="UniProtKB-ARBA"/>
</dbReference>
<organism evidence="4 5">
    <name type="scientific">Streptococcus mitis</name>
    <dbReference type="NCBI Taxonomy" id="28037"/>
    <lineage>
        <taxon>Bacteria</taxon>
        <taxon>Bacillati</taxon>
        <taxon>Bacillota</taxon>
        <taxon>Bacilli</taxon>
        <taxon>Lactobacillales</taxon>
        <taxon>Streptococcaceae</taxon>
        <taxon>Streptococcus</taxon>
        <taxon>Streptococcus mitis group</taxon>
    </lineage>
</organism>
<feature type="transmembrane region" description="Helical" evidence="2">
    <location>
        <begin position="180"/>
        <end position="199"/>
    </location>
</feature>
<keyword evidence="4" id="KW-0378">Hydrolase</keyword>
<evidence type="ECO:0000313" key="4">
    <source>
        <dbReference type="EMBL" id="RSI77457.1"/>
    </source>
</evidence>
<feature type="domain" description="CAAX prenyl protease 2/Lysostaphin resistance protein A-like" evidence="3">
    <location>
        <begin position="123"/>
        <end position="216"/>
    </location>
</feature>
<gene>
    <name evidence="4" type="ORF">D8856_06725</name>
</gene>
<accession>A0A428CHE1</accession>
<keyword evidence="4" id="KW-0645">Protease</keyword>
<evidence type="ECO:0000256" key="1">
    <source>
        <dbReference type="ARBA" id="ARBA00009067"/>
    </source>
</evidence>
<dbReference type="PANTHER" id="PTHR39430:SF1">
    <property type="entry name" value="PROTEASE"/>
    <property type="match status" value="1"/>
</dbReference>
<feature type="transmembrane region" description="Helical" evidence="2">
    <location>
        <begin position="21"/>
        <end position="37"/>
    </location>
</feature>
<dbReference type="EMBL" id="RJNQ01000012">
    <property type="protein sequence ID" value="RSI77457.1"/>
    <property type="molecule type" value="Genomic_DNA"/>
</dbReference>
<dbReference type="PANTHER" id="PTHR39430">
    <property type="entry name" value="MEMBRANE-ASSOCIATED PROTEASE-RELATED"/>
    <property type="match status" value="1"/>
</dbReference>
<evidence type="ECO:0000313" key="5">
    <source>
        <dbReference type="Proteomes" id="UP000272928"/>
    </source>
</evidence>
<feature type="transmembrane region" description="Helical" evidence="2">
    <location>
        <begin position="211"/>
        <end position="235"/>
    </location>
</feature>
<keyword evidence="2" id="KW-0812">Transmembrane</keyword>
<feature type="transmembrane region" description="Helical" evidence="2">
    <location>
        <begin position="155"/>
        <end position="174"/>
    </location>
</feature>
<proteinExistence type="inferred from homology"/>
<sequence length="282" mass="31403">MELKFSHTFEENRRLNLGWKPIIFVYLAYILIMSLVVPTTSKVFGWGDLPSVLLAYSISAIVCLSLIFKLGRTPVSLGLAQEGFFKKWLVGWTFAILSLGFVFLTNILFSGLSFVYNKQFAPLLFLLLLIGFAVQSFMEEFLLRALIQNQITMKFGVLIGILGNALIFAIGHATNPGATILSIVNTFLLGVAFSLMYYYHDNLWLVAGFHASWNFILGPVLGIAVSGFDLPTTLLKTSLNMNKVYLNGGQYGFEASYPVALVSVIIILIYVSLLRKRESKVV</sequence>
<comment type="similarity">
    <text evidence="1">Belongs to the UPF0177 family.</text>
</comment>
<feature type="transmembrane region" description="Helical" evidence="2">
    <location>
        <begin position="255"/>
        <end position="274"/>
    </location>
</feature>
<dbReference type="RefSeq" id="WP_125828018.1">
    <property type="nucleotide sequence ID" value="NZ_RJNQ01000012.1"/>
</dbReference>
<reference evidence="4 5" key="1">
    <citation type="submission" date="2018-11" db="EMBL/GenBank/DDBJ databases">
        <title>Species Designations Belie Phenotypic and Genotypic Heterogeneity in Oral Streptococci.</title>
        <authorList>
            <person name="Velsko I."/>
        </authorList>
    </citation>
    <scope>NUCLEOTIDE SEQUENCE [LARGE SCALE GENOMIC DNA]</scope>
    <source>
        <strain evidence="4 5">BCA16</strain>
    </source>
</reference>
<dbReference type="Pfam" id="PF02517">
    <property type="entry name" value="Rce1-like"/>
    <property type="match status" value="1"/>
</dbReference>
<keyword evidence="2" id="KW-0472">Membrane</keyword>
<dbReference type="AlphaFoldDB" id="A0A428CHE1"/>
<evidence type="ECO:0000259" key="3">
    <source>
        <dbReference type="Pfam" id="PF02517"/>
    </source>
</evidence>
<dbReference type="Proteomes" id="UP000272928">
    <property type="component" value="Unassembled WGS sequence"/>
</dbReference>
<dbReference type="InterPro" id="IPR003675">
    <property type="entry name" value="Rce1/LyrA-like_dom"/>
</dbReference>
<evidence type="ECO:0000256" key="2">
    <source>
        <dbReference type="SAM" id="Phobius"/>
    </source>
</evidence>
<feature type="transmembrane region" description="Helical" evidence="2">
    <location>
        <begin position="89"/>
        <end position="114"/>
    </location>
</feature>
<protein>
    <submittedName>
        <fullName evidence="4">CAAX amino terminal protease self-immunity</fullName>
    </submittedName>
</protein>
<feature type="transmembrane region" description="Helical" evidence="2">
    <location>
        <begin position="120"/>
        <end position="143"/>
    </location>
</feature>
<keyword evidence="2" id="KW-1133">Transmembrane helix</keyword>
<name>A0A428CHE1_STRMT</name>
<dbReference type="GO" id="GO:0080120">
    <property type="term" value="P:CAAX-box protein maturation"/>
    <property type="evidence" value="ECO:0007669"/>
    <property type="project" value="UniProtKB-ARBA"/>
</dbReference>
<comment type="caution">
    <text evidence="4">The sequence shown here is derived from an EMBL/GenBank/DDBJ whole genome shotgun (WGS) entry which is preliminary data.</text>
</comment>